<proteinExistence type="predicted"/>
<dbReference type="InterPro" id="IPR027417">
    <property type="entry name" value="P-loop_NTPase"/>
</dbReference>
<organism evidence="1 2">
    <name type="scientific">Kingdonia uniflora</name>
    <dbReference type="NCBI Taxonomy" id="39325"/>
    <lineage>
        <taxon>Eukaryota</taxon>
        <taxon>Viridiplantae</taxon>
        <taxon>Streptophyta</taxon>
        <taxon>Embryophyta</taxon>
        <taxon>Tracheophyta</taxon>
        <taxon>Spermatophyta</taxon>
        <taxon>Magnoliopsida</taxon>
        <taxon>Ranunculales</taxon>
        <taxon>Circaeasteraceae</taxon>
        <taxon>Kingdonia</taxon>
    </lineage>
</organism>
<dbReference type="AlphaFoldDB" id="A0A7J7MNW8"/>
<dbReference type="EMBL" id="JACGCM010001332">
    <property type="protein sequence ID" value="KAF6156452.1"/>
    <property type="molecule type" value="Genomic_DNA"/>
</dbReference>
<gene>
    <name evidence="1" type="ORF">GIB67_001495</name>
</gene>
<dbReference type="Gene3D" id="3.40.50.300">
    <property type="entry name" value="P-loop containing nucleotide triphosphate hydrolases"/>
    <property type="match status" value="1"/>
</dbReference>
<evidence type="ECO:0008006" key="3">
    <source>
        <dbReference type="Google" id="ProtNLM"/>
    </source>
</evidence>
<dbReference type="Proteomes" id="UP000541444">
    <property type="component" value="Unassembled WGS sequence"/>
</dbReference>
<sequence>MNVGITRTRSSVLVVDSTSTLKQDKHWCNLVKNTEECQCIFKIRKPYASFFSDENMPTMKVVKKVEAMIEEVQSHLDVTENNTINYGNQEVGVDDGGNGGMDDD</sequence>
<evidence type="ECO:0000313" key="2">
    <source>
        <dbReference type="Proteomes" id="UP000541444"/>
    </source>
</evidence>
<protein>
    <recommendedName>
        <fullName evidence="3">DNA2/NAM7 helicase-like C-terminal domain-containing protein</fullName>
    </recommendedName>
</protein>
<name>A0A7J7MNW8_9MAGN</name>
<reference evidence="1 2" key="1">
    <citation type="journal article" date="2020" name="IScience">
        <title>Genome Sequencing of the Endangered Kingdonia uniflora (Circaeasteraceae, Ranunculales) Reveals Potential Mechanisms of Evolutionary Specialization.</title>
        <authorList>
            <person name="Sun Y."/>
            <person name="Deng T."/>
            <person name="Zhang A."/>
            <person name="Moore M.J."/>
            <person name="Landis J.B."/>
            <person name="Lin N."/>
            <person name="Zhang H."/>
            <person name="Zhang X."/>
            <person name="Huang J."/>
            <person name="Zhang X."/>
            <person name="Sun H."/>
            <person name="Wang H."/>
        </authorList>
    </citation>
    <scope>NUCLEOTIDE SEQUENCE [LARGE SCALE GENOMIC DNA]</scope>
    <source>
        <strain evidence="1">TB1705</strain>
        <tissue evidence="1">Leaf</tissue>
    </source>
</reference>
<keyword evidence="2" id="KW-1185">Reference proteome</keyword>
<evidence type="ECO:0000313" key="1">
    <source>
        <dbReference type="EMBL" id="KAF6156452.1"/>
    </source>
</evidence>
<accession>A0A7J7MNW8</accession>
<comment type="caution">
    <text evidence="1">The sequence shown here is derived from an EMBL/GenBank/DDBJ whole genome shotgun (WGS) entry which is preliminary data.</text>
</comment>